<dbReference type="Pfam" id="PF00384">
    <property type="entry name" value="Molybdopterin"/>
    <property type="match status" value="2"/>
</dbReference>
<dbReference type="PROSITE" id="PS51318">
    <property type="entry name" value="TAT"/>
    <property type="match status" value="1"/>
</dbReference>
<dbReference type="GO" id="GO:0043546">
    <property type="term" value="F:molybdopterin cofactor binding"/>
    <property type="evidence" value="ECO:0007669"/>
    <property type="project" value="InterPro"/>
</dbReference>
<dbReference type="GO" id="GO:0018818">
    <property type="term" value="F:acetylene hydratase activity"/>
    <property type="evidence" value="ECO:0007669"/>
    <property type="project" value="InterPro"/>
</dbReference>
<dbReference type="InterPro" id="IPR037949">
    <property type="entry name" value="MopB_CT_Acetylene-hydratase"/>
</dbReference>
<evidence type="ECO:0000256" key="7">
    <source>
        <dbReference type="ARBA" id="ARBA00023002"/>
    </source>
</evidence>
<feature type="chain" id="PRO_5020891692" evidence="11">
    <location>
        <begin position="34"/>
        <end position="999"/>
    </location>
</feature>
<protein>
    <submittedName>
        <fullName evidence="13">Molybdopterin dinucleotide-binding protein</fullName>
    </submittedName>
</protein>
<dbReference type="Gene3D" id="3.40.50.740">
    <property type="match status" value="2"/>
</dbReference>
<keyword evidence="9" id="KW-0411">Iron-sulfur</keyword>
<dbReference type="SUPFAM" id="SSF53706">
    <property type="entry name" value="Formate dehydrogenase/DMSO reductase, domains 1-3"/>
    <property type="match status" value="1"/>
</dbReference>
<dbReference type="GO" id="GO:0046872">
    <property type="term" value="F:metal ion binding"/>
    <property type="evidence" value="ECO:0007669"/>
    <property type="project" value="UniProtKB-KW"/>
</dbReference>
<evidence type="ECO:0000256" key="1">
    <source>
        <dbReference type="ARBA" id="ARBA00001966"/>
    </source>
</evidence>
<dbReference type="EMBL" id="SDPW01000001">
    <property type="protein sequence ID" value="RXZ54656.1"/>
    <property type="molecule type" value="Genomic_DNA"/>
</dbReference>
<evidence type="ECO:0000256" key="10">
    <source>
        <dbReference type="SAM" id="MobiDB-lite"/>
    </source>
</evidence>
<dbReference type="Pfam" id="PF01568">
    <property type="entry name" value="Molydop_binding"/>
    <property type="match status" value="1"/>
</dbReference>
<name>A0A4Q2K082_9ACTN</name>
<evidence type="ECO:0000313" key="13">
    <source>
        <dbReference type="EMBL" id="RXZ54656.1"/>
    </source>
</evidence>
<dbReference type="InterPro" id="IPR006963">
    <property type="entry name" value="Mopterin_OxRdtase_4Fe-4S_dom"/>
</dbReference>
<reference evidence="13 14" key="1">
    <citation type="submission" date="2019-01" db="EMBL/GenBank/DDBJ databases">
        <title>Senegalimassilia sp. nov. KGMB04484 isolated human feces.</title>
        <authorList>
            <person name="Han K.-I."/>
            <person name="Kim J.-S."/>
            <person name="Lee K.C."/>
            <person name="Suh M.K."/>
            <person name="Eom M.K."/>
            <person name="Lee J.H."/>
            <person name="Park S.-H."/>
            <person name="Kang S.W."/>
            <person name="Park J.-E."/>
            <person name="Oh B.S."/>
            <person name="Yu S.Y."/>
            <person name="Choi S.-H."/>
            <person name="Lee D.H."/>
            <person name="Yoon H."/>
            <person name="Kim B.-Y."/>
            <person name="Lee J.H."/>
            <person name="Lee J.-S."/>
        </authorList>
    </citation>
    <scope>NUCLEOTIDE SEQUENCE [LARGE SCALE GENOMIC DNA]</scope>
    <source>
        <strain evidence="13 14">KGMB04484</strain>
    </source>
</reference>
<dbReference type="InterPro" id="IPR006311">
    <property type="entry name" value="TAT_signal"/>
</dbReference>
<dbReference type="GO" id="GO:0030313">
    <property type="term" value="C:cell envelope"/>
    <property type="evidence" value="ECO:0007669"/>
    <property type="project" value="UniProtKB-SubCell"/>
</dbReference>
<keyword evidence="5" id="KW-0479">Metal-binding</keyword>
<evidence type="ECO:0000313" key="14">
    <source>
        <dbReference type="Proteomes" id="UP000293345"/>
    </source>
</evidence>
<dbReference type="Pfam" id="PF04879">
    <property type="entry name" value="Molybdop_Fe4S4"/>
    <property type="match status" value="1"/>
</dbReference>
<dbReference type="RefSeq" id="WP_129425249.1">
    <property type="nucleotide sequence ID" value="NZ_SDPW01000001.1"/>
</dbReference>
<organism evidence="13 14">
    <name type="scientific">Senegalimassilia faecalis</name>
    <dbReference type="NCBI Taxonomy" id="2509433"/>
    <lineage>
        <taxon>Bacteria</taxon>
        <taxon>Bacillati</taxon>
        <taxon>Actinomycetota</taxon>
        <taxon>Coriobacteriia</taxon>
        <taxon>Coriobacteriales</taxon>
        <taxon>Coriobacteriaceae</taxon>
        <taxon>Senegalimassilia</taxon>
    </lineage>
</organism>
<evidence type="ECO:0000256" key="9">
    <source>
        <dbReference type="ARBA" id="ARBA00023014"/>
    </source>
</evidence>
<evidence type="ECO:0000256" key="6">
    <source>
        <dbReference type="ARBA" id="ARBA00022729"/>
    </source>
</evidence>
<feature type="region of interest" description="Disordered" evidence="10">
    <location>
        <begin position="356"/>
        <end position="376"/>
    </location>
</feature>
<dbReference type="Proteomes" id="UP000293345">
    <property type="component" value="Unassembled WGS sequence"/>
</dbReference>
<keyword evidence="4" id="KW-0004">4Fe-4S</keyword>
<comment type="similarity">
    <text evidence="3">Belongs to the prokaryotic molybdopterin-containing oxidoreductase family.</text>
</comment>
<evidence type="ECO:0000259" key="12">
    <source>
        <dbReference type="PROSITE" id="PS51669"/>
    </source>
</evidence>
<feature type="signal peptide" evidence="11">
    <location>
        <begin position="1"/>
        <end position="33"/>
    </location>
</feature>
<evidence type="ECO:0000256" key="3">
    <source>
        <dbReference type="ARBA" id="ARBA00010312"/>
    </source>
</evidence>
<comment type="cofactor">
    <cofactor evidence="1">
        <name>[4Fe-4S] cluster</name>
        <dbReference type="ChEBI" id="CHEBI:49883"/>
    </cofactor>
</comment>
<accession>A0A4Q2K082</accession>
<dbReference type="Gene3D" id="2.20.25.90">
    <property type="entry name" value="ADC-like domains"/>
    <property type="match status" value="1"/>
</dbReference>
<keyword evidence="14" id="KW-1185">Reference proteome</keyword>
<evidence type="ECO:0000256" key="8">
    <source>
        <dbReference type="ARBA" id="ARBA00023004"/>
    </source>
</evidence>
<dbReference type="PANTHER" id="PTHR43598:SF5">
    <property type="entry name" value="DMSO REDUCTASE CHAIN A"/>
    <property type="match status" value="1"/>
</dbReference>
<evidence type="ECO:0000256" key="5">
    <source>
        <dbReference type="ARBA" id="ARBA00022723"/>
    </source>
</evidence>
<dbReference type="SUPFAM" id="SSF50692">
    <property type="entry name" value="ADC-like"/>
    <property type="match status" value="1"/>
</dbReference>
<dbReference type="GO" id="GO:0051539">
    <property type="term" value="F:4 iron, 4 sulfur cluster binding"/>
    <property type="evidence" value="ECO:0007669"/>
    <property type="project" value="UniProtKB-KW"/>
</dbReference>
<dbReference type="CDD" id="cd02781">
    <property type="entry name" value="MopB_CT_Acetylene-hydratase"/>
    <property type="match status" value="1"/>
</dbReference>
<dbReference type="SMART" id="SM00926">
    <property type="entry name" value="Molybdop_Fe4S4"/>
    <property type="match status" value="1"/>
</dbReference>
<dbReference type="AlphaFoldDB" id="A0A4Q2K082"/>
<proteinExistence type="inferred from homology"/>
<dbReference type="InterPro" id="IPR009010">
    <property type="entry name" value="Asp_de-COase-like_dom_sf"/>
</dbReference>
<comment type="caution">
    <text evidence="13">The sequence shown here is derived from an EMBL/GenBank/DDBJ whole genome shotgun (WGS) entry which is preliminary data.</text>
</comment>
<dbReference type="Gene3D" id="2.40.40.20">
    <property type="match status" value="1"/>
</dbReference>
<dbReference type="GO" id="GO:0016491">
    <property type="term" value="F:oxidoreductase activity"/>
    <property type="evidence" value="ECO:0007669"/>
    <property type="project" value="UniProtKB-KW"/>
</dbReference>
<evidence type="ECO:0000256" key="4">
    <source>
        <dbReference type="ARBA" id="ARBA00022485"/>
    </source>
</evidence>
<dbReference type="OrthoDB" id="7376058at2"/>
<dbReference type="Gene3D" id="3.40.228.10">
    <property type="entry name" value="Dimethylsulfoxide Reductase, domain 2"/>
    <property type="match status" value="2"/>
</dbReference>
<sequence length="999" mass="110831">MGKFNMTRRTFTKMAAVSAAALGVAGIEGEALAETKGAATQTAGEVKHIRSCCRGCGKMECGVWVTVQDGRVIKSEGDESAFQSAGNHCAKGQASLQAAYHPTRLRYPLRRTGAKGEDPAWERITWDEAYKTTADTIREKQDKYGKETCIFMGGTSRIWAMGPYGSLKSCFGSPNGIQANEICKGPRFYATSLDASNAYSWMEVVGRPHVFVQWGGASELSNYDDSCRTTVDVATRADTHIIVDPRQTNLGKEADIWVNLRPGTDGAVANCWAQVIIENDLIDDMYVRKWMNAPMLVVEEASFEPTECASTQQSKKIKTRLLKESDIKEGGSSGRFMVLNELSGELSYYDTTADNPGWKGEDWQPATEGREAKQPGLDATGQTQGFVLDYTPFPDGLYPALFTESGGHEVTLKDGTKVHVRTVWEHYIDFLQDYTPEKTSKITGVDADVLKKAALAYATRVDPSTGYGNGGIQYMLAPEHACNSVQNQRACDLVAGITGNMDVPGGMRGSTPGWPYFDLAMCIGDSKEIPKYDSSKILGSERFPMIGSDCGPGWADCTSIYDAINTSDPYPVTVGIGQTGDFMNQGNSIYNSEQLCKLDFWCAIDLWHTPTVDMVADIVMPAAHWMELDCIRKSQGSSGAFGATVKAIDPPGEAKNDLEIVVGLYKAAGIPYFDEEKHGAKWLEGEACVDACNEVALAGFRIPKWADFKEEFQKNGWFDSKVEKREDWGIYRRYQIGNGHISGGFPPTPKQRQGWNTTTHKQEIWSTVLESWLVNGVNNGGVTPNMAYSEEKFSDKEVFPLFKEAPHSPVEEPDSYTDDNAFLLTTGRRQGTYFHSEHRQLPWCREQWPVPRLEMNPVDAQRLGLEQGDWVWIESAYEATPYTEAFTHKIREVVDLYYGIEPGVVNAEHQWWYPELEQADHGFKLSGVNCLIDRHAQDRICGSSNLRAYPVRVYKATAENSPFGNPVPCGDDGTPIIHTCDDPRLKDWLPDYDSPRGEE</sequence>
<evidence type="ECO:0000256" key="2">
    <source>
        <dbReference type="ARBA" id="ARBA00004196"/>
    </source>
</evidence>
<dbReference type="PROSITE" id="PS51669">
    <property type="entry name" value="4FE4S_MOW_BIS_MGD"/>
    <property type="match status" value="1"/>
</dbReference>
<gene>
    <name evidence="13" type="ORF">ET524_09320</name>
</gene>
<feature type="domain" description="4Fe-4S Mo/W bis-MGD-type" evidence="12">
    <location>
        <begin position="46"/>
        <end position="103"/>
    </location>
</feature>
<comment type="subcellular location">
    <subcellularLocation>
        <location evidence="2">Cell envelope</location>
    </subcellularLocation>
</comment>
<evidence type="ECO:0000256" key="11">
    <source>
        <dbReference type="SAM" id="SignalP"/>
    </source>
</evidence>
<keyword evidence="6 11" id="KW-0732">Signal</keyword>
<dbReference type="InterPro" id="IPR006657">
    <property type="entry name" value="MoPterin_dinucl-bd_dom"/>
</dbReference>
<dbReference type="InterPro" id="IPR006656">
    <property type="entry name" value="Mopterin_OxRdtase"/>
</dbReference>
<keyword evidence="8" id="KW-0408">Iron</keyword>
<dbReference type="PANTHER" id="PTHR43598">
    <property type="entry name" value="TUNGSTEN-CONTAINING FORMYLMETHANOFURAN DEHYDROGENASE 2 SUBUNIT B"/>
    <property type="match status" value="1"/>
</dbReference>
<keyword evidence="7" id="KW-0560">Oxidoreductase</keyword>